<dbReference type="Proteomes" id="UP000056905">
    <property type="component" value="Chromosome"/>
</dbReference>
<keyword evidence="2" id="KW-1185">Reference proteome</keyword>
<dbReference type="OrthoDB" id="7629758at2"/>
<dbReference type="EMBL" id="CP013002">
    <property type="protein sequence ID" value="ALL14049.1"/>
    <property type="molecule type" value="Genomic_DNA"/>
</dbReference>
<reference evidence="1 2" key="1">
    <citation type="submission" date="2015-10" db="EMBL/GenBank/DDBJ databases">
        <title>Conservation of the essential genome among Caulobacter and Brevundimonas species.</title>
        <authorList>
            <person name="Scott D."/>
            <person name="Ely B."/>
        </authorList>
    </citation>
    <scope>NUCLEOTIDE SEQUENCE [LARGE SCALE GENOMIC DNA]</scope>
    <source>
        <strain evidence="1 2">CB4</strain>
    </source>
</reference>
<dbReference type="STRING" id="69395.AQ619_12240"/>
<proteinExistence type="predicted"/>
<accession>A0A0P0P193</accession>
<dbReference type="AlphaFoldDB" id="A0A0P0P193"/>
<evidence type="ECO:0000313" key="2">
    <source>
        <dbReference type="Proteomes" id="UP000056905"/>
    </source>
</evidence>
<organism evidence="1 2">
    <name type="scientific">Caulobacter henricii</name>
    <dbReference type="NCBI Taxonomy" id="69395"/>
    <lineage>
        <taxon>Bacteria</taxon>
        <taxon>Pseudomonadati</taxon>
        <taxon>Pseudomonadota</taxon>
        <taxon>Alphaproteobacteria</taxon>
        <taxon>Caulobacterales</taxon>
        <taxon>Caulobacteraceae</taxon>
        <taxon>Caulobacter</taxon>
    </lineage>
</organism>
<name>A0A0P0P193_9CAUL</name>
<evidence type="ECO:0000313" key="1">
    <source>
        <dbReference type="EMBL" id="ALL14049.1"/>
    </source>
</evidence>
<dbReference type="RefSeq" id="WP_062147908.1">
    <property type="nucleotide sequence ID" value="NZ_CP013002.1"/>
</dbReference>
<gene>
    <name evidence="1" type="ORF">AQ619_12240</name>
</gene>
<dbReference type="KEGG" id="chq:AQ619_12240"/>
<sequence>MLFLMNDVVFSFDASELAPPVPRDRFSKLTLSYVGELGRELYAEEPLLHRKDPERAKRLASLIISKAPEVNAALFIAPGRGCLPSMVQLRYAQLGLDVMGALLTRQKEGFLTNVEADRQVWRRLAA</sequence>
<protein>
    <submittedName>
        <fullName evidence="1">Uncharacterized protein</fullName>
    </submittedName>
</protein>